<keyword evidence="1" id="KW-0812">Transmembrane</keyword>
<dbReference type="AlphaFoldDB" id="A0A1Q5PXJ4"/>
<organism evidence="2 3">
    <name type="scientific">Buchananella hordeovulneris</name>
    <dbReference type="NCBI Taxonomy" id="52770"/>
    <lineage>
        <taxon>Bacteria</taxon>
        <taxon>Bacillati</taxon>
        <taxon>Actinomycetota</taxon>
        <taxon>Actinomycetes</taxon>
        <taxon>Actinomycetales</taxon>
        <taxon>Actinomycetaceae</taxon>
        <taxon>Buchananella</taxon>
    </lineage>
</organism>
<evidence type="ECO:0000313" key="3">
    <source>
        <dbReference type="Proteomes" id="UP000185612"/>
    </source>
</evidence>
<dbReference type="RefSeq" id="WP_073822934.1">
    <property type="nucleotide sequence ID" value="NZ_MQVS01000002.1"/>
</dbReference>
<dbReference type="EMBL" id="MQVS01000002">
    <property type="protein sequence ID" value="OKL52338.1"/>
    <property type="molecule type" value="Genomic_DNA"/>
</dbReference>
<protein>
    <recommendedName>
        <fullName evidence="4">PH domain-containing protein</fullName>
    </recommendedName>
</protein>
<evidence type="ECO:0000313" key="2">
    <source>
        <dbReference type="EMBL" id="OKL52338.1"/>
    </source>
</evidence>
<dbReference type="STRING" id="52770.BSZ40_02315"/>
<dbReference type="Proteomes" id="UP000185612">
    <property type="component" value="Unassembled WGS sequence"/>
</dbReference>
<feature type="transmembrane region" description="Helical" evidence="1">
    <location>
        <begin position="36"/>
        <end position="55"/>
    </location>
</feature>
<keyword evidence="3" id="KW-1185">Reference proteome</keyword>
<reference evidence="3" key="1">
    <citation type="submission" date="2016-12" db="EMBL/GenBank/DDBJ databases">
        <authorList>
            <person name="Meng X."/>
        </authorList>
    </citation>
    <scope>NUCLEOTIDE SEQUENCE [LARGE SCALE GENOMIC DNA]</scope>
    <source>
        <strain evidence="3">DSM 20732</strain>
    </source>
</reference>
<evidence type="ECO:0008006" key="4">
    <source>
        <dbReference type="Google" id="ProtNLM"/>
    </source>
</evidence>
<feature type="transmembrane region" description="Helical" evidence="1">
    <location>
        <begin position="246"/>
        <end position="269"/>
    </location>
</feature>
<feature type="transmembrane region" description="Helical" evidence="1">
    <location>
        <begin position="67"/>
        <end position="88"/>
    </location>
</feature>
<gene>
    <name evidence="2" type="ORF">BSZ40_02315</name>
</gene>
<feature type="transmembrane region" description="Helical" evidence="1">
    <location>
        <begin position="275"/>
        <end position="293"/>
    </location>
</feature>
<sequence length="394" mass="42857">MRQQSAAELTQALQERRVYCRRVRRWPATAAVRRRAWLAAWGATLLAAAAGWGTWRLGTAPATPASWRVGVWVAGLAVATIALTPLGWRVWRGASTRRYVRRSHAAFRAGGVIVEQFDLDLVAPPLSATARTASGVALVGRPGQATDDLARVARHLARGARGGKDLPFARWERGLSAKWSPPRSVTDKQGHRLAPLHPGRFVVLLPDGEVLGIAGQAQAAASVASSSGPPPGSAPYVLHRGRPERLAHGALAAAALVIAAVFGGMAWRYRTAVPWVGYLTGALLAGTFLLIAWQVATANLGRTVLDASGVHTYRLGFLPRHLPWTRVRGFVPVHRYTLHPGRRTVAARLAVVDDDWRLRLLAGFERDAPRCGWHPEAVRQCRELQRFRDSGNLD</sequence>
<comment type="caution">
    <text evidence="2">The sequence shown here is derived from an EMBL/GenBank/DDBJ whole genome shotgun (WGS) entry which is preliminary data.</text>
</comment>
<proteinExistence type="predicted"/>
<evidence type="ECO:0000256" key="1">
    <source>
        <dbReference type="SAM" id="Phobius"/>
    </source>
</evidence>
<keyword evidence="1" id="KW-1133">Transmembrane helix</keyword>
<accession>A0A1Q5PXJ4</accession>
<keyword evidence="1" id="KW-0472">Membrane</keyword>
<dbReference type="InParanoid" id="A0A1Q5PXJ4"/>
<name>A0A1Q5PXJ4_9ACTO</name>